<sequence>MASTKYTSKLLEQFKANKIENDNDDQEGEYEQQSEISNEYWDDLDDPKVGLQLFLLLIILIQHAGNNLMSNIGKSLKKKITNIQQKVQTTGIGSNADLNVSQIGGTAGSLFSSPAKFGVNLESQIQAQLQQQINTLQEQVKKVKVERDNLDIILRKERIEKARMEQKIKKMENAHDIEKRNLKAKVKHKAKEKYNFRLNELQKKFKQEIQTLIEQFNDSRTQLIKRDFLIKKLLGIIALQEQQNIQFRSELCITEHPRWKIIPSFEIISIIDLSKLIHLIMEKYHGSTMISYCRPEQDEEKLEKVREQKTMAQSFTIPTQSYLGLLIQGAEGALLDKPSANLQSTFGQKSLNDDARVLNVKIDRLKKKIDQQDERFEKQNEEFQQLEEMFNDHLNKYETAVNTQTILEQKIRDLENNQSEKINSLIEGYKAREELILKEKDYLKDELFRYKNDTKKELDLKEVLVERQKHYIDLLRKELVFAKNIIKNPNLFQKAFEDMNFDQVEFYQNDLRPIDRMYKSKLQPHSSNRHQDMLDRNNSLNRSHQQNPSTNRIIQSAFNMPPINQANQRKVMTKRNMLGIYTAQGSPQNRQNERVIRNLKDFTTGIKILQESTLNEDIVGFQSQTSKGASPFTHHDISVFLSKQQLGEKSNQMND</sequence>
<feature type="coiled-coil region" evidence="1">
    <location>
        <begin position="119"/>
        <end position="181"/>
    </location>
</feature>
<reference evidence="3 4" key="1">
    <citation type="submission" date="2014-06" db="EMBL/GenBank/DDBJ databases">
        <authorList>
            <person name="Swart Estienne"/>
        </authorList>
    </citation>
    <scope>NUCLEOTIDE SEQUENCE [LARGE SCALE GENOMIC DNA]</scope>
    <source>
        <strain evidence="3 4">130c</strain>
    </source>
</reference>
<gene>
    <name evidence="3" type="primary">Contig404.g444</name>
    <name evidence="3" type="ORF">STYLEM_82</name>
</gene>
<feature type="region of interest" description="Disordered" evidence="2">
    <location>
        <begin position="522"/>
        <end position="548"/>
    </location>
</feature>
<evidence type="ECO:0000256" key="2">
    <source>
        <dbReference type="SAM" id="MobiDB-lite"/>
    </source>
</evidence>
<name>A0A077ZMF6_STYLE</name>
<keyword evidence="4" id="KW-1185">Reference proteome</keyword>
<feature type="coiled-coil region" evidence="1">
    <location>
        <begin position="348"/>
        <end position="417"/>
    </location>
</feature>
<evidence type="ECO:0000256" key="1">
    <source>
        <dbReference type="SAM" id="Coils"/>
    </source>
</evidence>
<dbReference type="Proteomes" id="UP000039865">
    <property type="component" value="Unassembled WGS sequence"/>
</dbReference>
<evidence type="ECO:0000313" key="4">
    <source>
        <dbReference type="Proteomes" id="UP000039865"/>
    </source>
</evidence>
<dbReference type="AlphaFoldDB" id="A0A077ZMF6"/>
<proteinExistence type="predicted"/>
<organism evidence="3 4">
    <name type="scientific">Stylonychia lemnae</name>
    <name type="common">Ciliate</name>
    <dbReference type="NCBI Taxonomy" id="5949"/>
    <lineage>
        <taxon>Eukaryota</taxon>
        <taxon>Sar</taxon>
        <taxon>Alveolata</taxon>
        <taxon>Ciliophora</taxon>
        <taxon>Intramacronucleata</taxon>
        <taxon>Spirotrichea</taxon>
        <taxon>Stichotrichia</taxon>
        <taxon>Sporadotrichida</taxon>
        <taxon>Oxytrichidae</taxon>
        <taxon>Stylonychinae</taxon>
        <taxon>Stylonychia</taxon>
    </lineage>
</organism>
<dbReference type="OrthoDB" id="325855at2759"/>
<protein>
    <submittedName>
        <fullName evidence="3">Uncharacterized protein</fullName>
    </submittedName>
</protein>
<accession>A0A077ZMF6</accession>
<dbReference type="EMBL" id="CCKQ01000081">
    <property type="protein sequence ID" value="CDW71143.1"/>
    <property type="molecule type" value="Genomic_DNA"/>
</dbReference>
<feature type="compositionally biased region" description="Polar residues" evidence="2">
    <location>
        <begin position="536"/>
        <end position="548"/>
    </location>
</feature>
<evidence type="ECO:0000313" key="3">
    <source>
        <dbReference type="EMBL" id="CDW71143.1"/>
    </source>
</evidence>
<dbReference type="InParanoid" id="A0A077ZMF6"/>
<keyword evidence="1" id="KW-0175">Coiled coil</keyword>